<comment type="caution">
    <text evidence="2">The sequence shown here is derived from an EMBL/GenBank/DDBJ whole genome shotgun (WGS) entry which is preliminary data.</text>
</comment>
<sequence length="199" mass="23176">MLKQILFIGLTSSLFFLYPDVSNAQTSLRSSEGGVRVSQQIPEDKRQLIEEFLELTGGERTFQQVSQAMLSQMEQQFGAMLNSDLGSQQLSPQERQQMAANLSREMNRITQKYNRLFLERIDYQKIVEQVYYPLYDKYFSKEDLQVLIDFYQSPTGQKTIEVMPQLLQESIQRTTQVIGPTITSIMQEIITEELKRLNR</sequence>
<feature type="domain" description="DUF2059" evidence="1">
    <location>
        <begin position="128"/>
        <end position="182"/>
    </location>
</feature>
<accession>U7QMN6</accession>
<keyword evidence="3" id="KW-1185">Reference proteome</keyword>
<name>U7QMN6_9CYAN</name>
<reference evidence="2 3" key="1">
    <citation type="journal article" date="2013" name="Front. Microbiol.">
        <title>Comparative genomic analyses of the cyanobacterium, Lyngbya aestuarii BL J, a powerful hydrogen producer.</title>
        <authorList>
            <person name="Kothari A."/>
            <person name="Vaughn M."/>
            <person name="Garcia-Pichel F."/>
        </authorList>
    </citation>
    <scope>NUCLEOTIDE SEQUENCE [LARGE SCALE GENOMIC DNA]</scope>
    <source>
        <strain evidence="2 3">BL J</strain>
    </source>
</reference>
<dbReference type="RefSeq" id="WP_023066145.1">
    <property type="nucleotide sequence ID" value="NZ_AUZM01000019.1"/>
</dbReference>
<dbReference type="Pfam" id="PF09832">
    <property type="entry name" value="DUF2059"/>
    <property type="match status" value="1"/>
</dbReference>
<dbReference type="AlphaFoldDB" id="U7QMN6"/>
<proteinExistence type="predicted"/>
<organism evidence="2 3">
    <name type="scientific">Lyngbya aestuarii BL J</name>
    <dbReference type="NCBI Taxonomy" id="1348334"/>
    <lineage>
        <taxon>Bacteria</taxon>
        <taxon>Bacillati</taxon>
        <taxon>Cyanobacteriota</taxon>
        <taxon>Cyanophyceae</taxon>
        <taxon>Oscillatoriophycideae</taxon>
        <taxon>Oscillatoriales</taxon>
        <taxon>Microcoleaceae</taxon>
        <taxon>Lyngbya</taxon>
    </lineage>
</organism>
<dbReference type="OrthoDB" id="490569at2"/>
<protein>
    <recommendedName>
        <fullName evidence="1">DUF2059 domain-containing protein</fullName>
    </recommendedName>
</protein>
<dbReference type="InterPro" id="IPR018637">
    <property type="entry name" value="DUF2059"/>
</dbReference>
<dbReference type="Proteomes" id="UP000017127">
    <property type="component" value="Unassembled WGS sequence"/>
</dbReference>
<evidence type="ECO:0000313" key="3">
    <source>
        <dbReference type="Proteomes" id="UP000017127"/>
    </source>
</evidence>
<gene>
    <name evidence="2" type="ORF">M595_2315</name>
</gene>
<dbReference type="EMBL" id="AUZM01000019">
    <property type="protein sequence ID" value="ERT07666.1"/>
    <property type="molecule type" value="Genomic_DNA"/>
</dbReference>
<evidence type="ECO:0000259" key="1">
    <source>
        <dbReference type="Pfam" id="PF09832"/>
    </source>
</evidence>
<evidence type="ECO:0000313" key="2">
    <source>
        <dbReference type="EMBL" id="ERT07666.1"/>
    </source>
</evidence>